<evidence type="ECO:0000313" key="7">
    <source>
        <dbReference type="EMBL" id="OBR93456.1"/>
    </source>
</evidence>
<feature type="transmembrane region" description="Helical" evidence="5">
    <location>
        <begin position="560"/>
        <end position="581"/>
    </location>
</feature>
<feature type="transmembrane region" description="Helical" evidence="5">
    <location>
        <begin position="681"/>
        <end position="699"/>
    </location>
</feature>
<comment type="caution">
    <text evidence="6">The sequence shown here is derived from an EMBL/GenBank/DDBJ whole genome shotgun (WGS) entry which is preliminary data.</text>
</comment>
<keyword evidence="4 5" id="KW-0472">Membrane</keyword>
<organism evidence="6 8">
    <name type="scientific">Clostridium coskatii</name>
    <dbReference type="NCBI Taxonomy" id="1705578"/>
    <lineage>
        <taxon>Bacteria</taxon>
        <taxon>Bacillati</taxon>
        <taxon>Bacillota</taxon>
        <taxon>Clostridia</taxon>
        <taxon>Eubacteriales</taxon>
        <taxon>Clostridiaceae</taxon>
        <taxon>Clostridium</taxon>
    </lineage>
</organism>
<name>A0A166U760_9CLOT</name>
<dbReference type="NCBIfam" id="TIGR03062">
    <property type="entry name" value="pip_yhgE_Cterm"/>
    <property type="match status" value="1"/>
</dbReference>
<dbReference type="AlphaFoldDB" id="A0A166U760"/>
<keyword evidence="3 5" id="KW-1133">Transmembrane helix</keyword>
<dbReference type="InterPro" id="IPR051328">
    <property type="entry name" value="T7SS_ABC-Transporter"/>
</dbReference>
<dbReference type="Gene3D" id="3.40.1710.10">
    <property type="entry name" value="abc type-2 transporter like domain"/>
    <property type="match status" value="1"/>
</dbReference>
<evidence type="ECO:0000313" key="8">
    <source>
        <dbReference type="Proteomes" id="UP000077384"/>
    </source>
</evidence>
<sequence length="718" mass="79681">MKNIINIYVTDIINIITNWVALVVVIALMILPALYAWFNIKSLWNPYENTSGISVAIVNKDKGVKFNGSNVNIGNSLVENLKKNKSMGWNFTNENDAASGVKYGSYYASITIPEDFSLKISSLLKSNPQKADLIYSVNEKLNAVAPKITEAGVTKIQQQITTTFVQTVDESIFSVFNRLGIDLTNSKPILQEFINIIFDIDSKIPEINQNIENVYNQASNLNDFISKIQNELPLIQNTINTALNVVSSGEVFLTKARDSMTNLSPFIKSELTSIRDLNKTLEGLIDETITLINTDPKSAKTILATVRDHYTSSISRINNIIDILNSLNKQDNTVLSNFISTLNNIKNMMQSRIENINLLITAIDNGEQISLDALGNLKQGAASITVFLDNIINNYDTSLAPTIDNIMKSSIQVANNTLKILKDAKGDLPTAQNILKNAFSDTKIALEDIDKIKKVLPGVENTIHNIASKLRSLNEDAKLNELIKILGLNAKKEGDFIANPVNIKMNKIFSIPNYGSAMSPFFTTLSLWVGDLILVSMLSTEVKNTKIKNIKLNQIFLGRYLTFATISIFQALIVTLGDLFILKTYVANKCMFVLFAIFISIIFTMIIYTLVSVLGNVGKALVMILLVLQISASGGTFPIQVTPKFFQIINPLLPFTHAVAAMRETVGGIISSLLLKDALTLVIYFFIFLITGLIWKKVFKNMVEKFFKKFSKSGLSNE</sequence>
<comment type="subcellular location">
    <subcellularLocation>
        <location evidence="1">Membrane</location>
        <topology evidence="1">Multi-pass membrane protein</topology>
    </subcellularLocation>
</comment>
<evidence type="ECO:0000256" key="4">
    <source>
        <dbReference type="ARBA" id="ARBA00023136"/>
    </source>
</evidence>
<dbReference type="NCBIfam" id="TIGR03061">
    <property type="entry name" value="pip_yhgE_Nterm"/>
    <property type="match status" value="1"/>
</dbReference>
<dbReference type="RefSeq" id="WP_063600079.1">
    <property type="nucleotide sequence ID" value="NZ_LITQ01000002.1"/>
</dbReference>
<evidence type="ECO:0000256" key="5">
    <source>
        <dbReference type="SAM" id="Phobius"/>
    </source>
</evidence>
<dbReference type="InterPro" id="IPR017500">
    <property type="entry name" value="Phage_infect_YhgE_N"/>
</dbReference>
<dbReference type="InterPro" id="IPR017501">
    <property type="entry name" value="Phage_infect_YhgE_C"/>
</dbReference>
<dbReference type="PATRIC" id="fig|1705578.3.peg.1672"/>
<dbReference type="EMBL" id="LITQ01000002">
    <property type="protein sequence ID" value="OAA94638.1"/>
    <property type="molecule type" value="Genomic_DNA"/>
</dbReference>
<feature type="transmembrane region" description="Helical" evidence="5">
    <location>
        <begin position="517"/>
        <end position="539"/>
    </location>
</feature>
<evidence type="ECO:0000256" key="1">
    <source>
        <dbReference type="ARBA" id="ARBA00004141"/>
    </source>
</evidence>
<dbReference type="PANTHER" id="PTHR43077:SF10">
    <property type="entry name" value="TRANSPORT PERMEASE PROTEIN"/>
    <property type="match status" value="1"/>
</dbReference>
<feature type="transmembrane region" description="Helical" evidence="5">
    <location>
        <begin position="12"/>
        <end position="38"/>
    </location>
</feature>
<keyword evidence="2 5" id="KW-0812">Transmembrane</keyword>
<feature type="transmembrane region" description="Helical" evidence="5">
    <location>
        <begin position="593"/>
        <end position="614"/>
    </location>
</feature>
<gene>
    <name evidence="7" type="ORF">CLCOS_24980</name>
    <name evidence="6" type="ORF">WX73_02350</name>
</gene>
<keyword evidence="9" id="KW-1185">Reference proteome</keyword>
<dbReference type="PANTHER" id="PTHR43077">
    <property type="entry name" value="TRANSPORT PERMEASE YVFS-RELATED"/>
    <property type="match status" value="1"/>
</dbReference>
<dbReference type="EMBL" id="LROR01000053">
    <property type="protein sequence ID" value="OBR93456.1"/>
    <property type="molecule type" value="Genomic_DNA"/>
</dbReference>
<accession>A0A166U760</accession>
<proteinExistence type="predicted"/>
<protein>
    <submittedName>
        <fullName evidence="6">ABC-2 family transporter protein</fullName>
    </submittedName>
</protein>
<dbReference type="GO" id="GO:0016020">
    <property type="term" value="C:membrane"/>
    <property type="evidence" value="ECO:0007669"/>
    <property type="project" value="UniProtKB-SubCell"/>
</dbReference>
<evidence type="ECO:0000313" key="9">
    <source>
        <dbReference type="Proteomes" id="UP000093694"/>
    </source>
</evidence>
<dbReference type="Proteomes" id="UP000077384">
    <property type="component" value="Unassembled WGS sequence"/>
</dbReference>
<reference evidence="6 8" key="1">
    <citation type="journal article" date="2015" name="Biotechnol. Bioeng.">
        <title>Genome sequence and phenotypic characterization of Caulobacter segnis.</title>
        <authorList>
            <person name="Patel S."/>
            <person name="Fletcher B."/>
            <person name="Scott D.C."/>
            <person name="Ely B."/>
        </authorList>
    </citation>
    <scope>NUCLEOTIDE SEQUENCE [LARGE SCALE GENOMIC DNA]</scope>
    <source>
        <strain evidence="6 8">PS02</strain>
    </source>
</reference>
<evidence type="ECO:0000256" key="2">
    <source>
        <dbReference type="ARBA" id="ARBA00022692"/>
    </source>
</evidence>
<evidence type="ECO:0000313" key="6">
    <source>
        <dbReference type="EMBL" id="OAA94638.1"/>
    </source>
</evidence>
<dbReference type="Proteomes" id="UP000093694">
    <property type="component" value="Unassembled WGS sequence"/>
</dbReference>
<evidence type="ECO:0000256" key="3">
    <source>
        <dbReference type="ARBA" id="ARBA00022989"/>
    </source>
</evidence>
<feature type="transmembrane region" description="Helical" evidence="5">
    <location>
        <begin position="621"/>
        <end position="641"/>
    </location>
</feature>
<reference evidence="7 9" key="2">
    <citation type="journal article" date="2016" name="Front. Microbiol.">
        <title>Industrial Acetogenic Biocatalysts: A Comparative Metabolic and Genomic Analysis.</title>
        <authorList>
            <person name="Bengelsdorf F."/>
            <person name="Poehlein A."/>
            <person name="Sonja S."/>
            <person name="Erz C."/>
            <person name="Hummel T."/>
            <person name="Hoffmeister S."/>
            <person name="Daniel R."/>
            <person name="Durre P."/>
        </authorList>
    </citation>
    <scope>NUCLEOTIDE SEQUENCE [LARGE SCALE GENOMIC DNA]</scope>
    <source>
        <strain evidence="7 9">PTA-10522</strain>
    </source>
</reference>